<evidence type="ECO:0000259" key="11">
    <source>
        <dbReference type="PROSITE" id="PS51884"/>
    </source>
</evidence>
<proteinExistence type="predicted"/>
<evidence type="ECO:0000256" key="10">
    <source>
        <dbReference type="SAM" id="SignalP"/>
    </source>
</evidence>
<comment type="caution">
    <text evidence="12">The sequence shown here is derived from an EMBL/GenBank/DDBJ whole genome shotgun (WGS) entry which is preliminary data.</text>
</comment>
<dbReference type="EMBL" id="JBHSDP010000027">
    <property type="protein sequence ID" value="MFC4331633.1"/>
    <property type="molecule type" value="Genomic_DNA"/>
</dbReference>
<feature type="chain" id="PRO_5046480508" evidence="10">
    <location>
        <begin position="29"/>
        <end position="194"/>
    </location>
</feature>
<feature type="transmembrane region" description="Helical" evidence="9">
    <location>
        <begin position="164"/>
        <end position="184"/>
    </location>
</feature>
<evidence type="ECO:0000256" key="6">
    <source>
        <dbReference type="ARBA" id="ARBA00023087"/>
    </source>
</evidence>
<organism evidence="12 13">
    <name type="scientific">Streptomyces andamanensis</name>
    <dbReference type="NCBI Taxonomy" id="1565035"/>
    <lineage>
        <taxon>Bacteria</taxon>
        <taxon>Bacillati</taxon>
        <taxon>Actinomycetota</taxon>
        <taxon>Actinomycetes</taxon>
        <taxon>Kitasatosporales</taxon>
        <taxon>Streptomycetaceae</taxon>
        <taxon>Streptomyces</taxon>
    </lineage>
</organism>
<evidence type="ECO:0000256" key="9">
    <source>
        <dbReference type="SAM" id="Phobius"/>
    </source>
</evidence>
<keyword evidence="13" id="KW-1185">Reference proteome</keyword>
<evidence type="ECO:0000256" key="2">
    <source>
        <dbReference type="ARBA" id="ARBA00022512"/>
    </source>
</evidence>
<accession>A0ABV8TLP3</accession>
<evidence type="ECO:0000256" key="4">
    <source>
        <dbReference type="ARBA" id="ARBA00022729"/>
    </source>
</evidence>
<feature type="region of interest" description="Disordered" evidence="8">
    <location>
        <begin position="80"/>
        <end position="165"/>
    </location>
</feature>
<evidence type="ECO:0000256" key="8">
    <source>
        <dbReference type="SAM" id="MobiDB-lite"/>
    </source>
</evidence>
<feature type="compositionally biased region" description="Pro residues" evidence="8">
    <location>
        <begin position="117"/>
        <end position="137"/>
    </location>
</feature>
<dbReference type="RefSeq" id="WP_026252620.1">
    <property type="nucleotide sequence ID" value="NZ_JBHSDP010000027.1"/>
</dbReference>
<dbReference type="Proteomes" id="UP001595824">
    <property type="component" value="Unassembled WGS sequence"/>
</dbReference>
<evidence type="ECO:0000256" key="7">
    <source>
        <dbReference type="PROSITE-ProRule" id="PRU01232"/>
    </source>
</evidence>
<keyword evidence="6 7" id="KW-0034">Amyloid</keyword>
<sequence>MRQTLSRGVFAAAAATSVLSLYGSAAFADSTADGVSAGSPGVLSGNTIQAPVEVPVNACGNTVDAAAALNPAFGNKCANVSDHTEKPTPPPSHTPDCDDQGAYGEQPSSGAYGEEPSPGPCSTPPPSTPPATPPSTPPATHHTTPPPVEHTPPQMAETGSGNTGALIGASAVSAVLIAGGTVLYRRGRSAGSHR</sequence>
<evidence type="ECO:0000313" key="13">
    <source>
        <dbReference type="Proteomes" id="UP001595824"/>
    </source>
</evidence>
<keyword evidence="9" id="KW-0812">Transmembrane</keyword>
<dbReference type="Pfam" id="PF03777">
    <property type="entry name" value="ChpA-C"/>
    <property type="match status" value="1"/>
</dbReference>
<keyword evidence="4 10" id="KW-0732">Signal</keyword>
<dbReference type="PROSITE" id="PS51884">
    <property type="entry name" value="CHAPLIN"/>
    <property type="match status" value="1"/>
</dbReference>
<keyword evidence="5" id="KW-0130">Cell adhesion</keyword>
<comment type="subcellular location">
    <subcellularLocation>
        <location evidence="1">Secreted</location>
        <location evidence="1">Cell wall</location>
    </subcellularLocation>
</comment>
<protein>
    <submittedName>
        <fullName evidence="12">Chaplin</fullName>
    </submittedName>
</protein>
<keyword evidence="9" id="KW-0472">Membrane</keyword>
<name>A0ABV8TLP3_9ACTN</name>
<evidence type="ECO:0000256" key="3">
    <source>
        <dbReference type="ARBA" id="ARBA00022525"/>
    </source>
</evidence>
<reference evidence="13" key="1">
    <citation type="journal article" date="2019" name="Int. J. Syst. Evol. Microbiol.">
        <title>The Global Catalogue of Microorganisms (GCM) 10K type strain sequencing project: providing services to taxonomists for standard genome sequencing and annotation.</title>
        <authorList>
            <consortium name="The Broad Institute Genomics Platform"/>
            <consortium name="The Broad Institute Genome Sequencing Center for Infectious Disease"/>
            <person name="Wu L."/>
            <person name="Ma J."/>
        </authorList>
    </citation>
    <scope>NUCLEOTIDE SEQUENCE [LARGE SCALE GENOMIC DNA]</scope>
    <source>
        <strain evidence="13">PCU 347</strain>
    </source>
</reference>
<keyword evidence="2" id="KW-0134">Cell wall</keyword>
<evidence type="ECO:0000256" key="5">
    <source>
        <dbReference type="ARBA" id="ARBA00022889"/>
    </source>
</evidence>
<keyword evidence="9" id="KW-1133">Transmembrane helix</keyword>
<gene>
    <name evidence="12" type="ORF">ACFPC0_28445</name>
</gene>
<keyword evidence="3" id="KW-0964">Secreted</keyword>
<feature type="domain" description="Chaplin" evidence="11">
    <location>
        <begin position="39"/>
        <end position="79"/>
    </location>
</feature>
<evidence type="ECO:0000313" key="12">
    <source>
        <dbReference type="EMBL" id="MFC4331633.1"/>
    </source>
</evidence>
<feature type="signal peptide" evidence="10">
    <location>
        <begin position="1"/>
        <end position="28"/>
    </location>
</feature>
<dbReference type="InterPro" id="IPR005528">
    <property type="entry name" value="ChpA-H"/>
</dbReference>
<evidence type="ECO:0000256" key="1">
    <source>
        <dbReference type="ARBA" id="ARBA00004191"/>
    </source>
</evidence>